<dbReference type="InterPro" id="IPR003718">
    <property type="entry name" value="OsmC/Ohr_fam"/>
</dbReference>
<dbReference type="Gene3D" id="3.30.300.20">
    <property type="match status" value="1"/>
</dbReference>
<dbReference type="SUPFAM" id="SSF82784">
    <property type="entry name" value="OsmC-like"/>
    <property type="match status" value="1"/>
</dbReference>
<proteinExistence type="predicted"/>
<keyword evidence="2" id="KW-1185">Reference proteome</keyword>
<dbReference type="PANTHER" id="PTHR35368:SF1">
    <property type="entry name" value="HYDROPEROXIDE REDUCTASE"/>
    <property type="match status" value="1"/>
</dbReference>
<dbReference type="Pfam" id="PF02566">
    <property type="entry name" value="OsmC"/>
    <property type="match status" value="1"/>
</dbReference>
<protein>
    <submittedName>
        <fullName evidence="1">OsmC family protein</fullName>
    </submittedName>
</protein>
<sequence length="147" mass="15971">MSVTKTVRIEAEMNDSFQVSADIRGHKVFIDQPAGGGGQDAGPTPLEYFLFSLAGCIATIGRVAAMQKKIELKRFAVSVEGDYDPAGLLGKETENRSGFQVMRVTAEIEADCMSSIEKQAFLDEVCDRCPLHDNIKMSTAVVHTLAE</sequence>
<reference evidence="1 2" key="1">
    <citation type="journal article" date="2019" name="Biochem. Eng. J.">
        <title>Metabolic engineering of the marine bacteria Neptunomonas concharum for the production of acetoin and meso-2,3-butanediol from acetate.</title>
        <authorList>
            <person name="Li W."/>
            <person name="Pu N."/>
            <person name="Liu C.-X."/>
            <person name="Yuan Q.-P."/>
            <person name="Li Z.-J."/>
        </authorList>
    </citation>
    <scope>NUCLEOTIDE SEQUENCE [LARGE SCALE GENOMIC DNA]</scope>
    <source>
        <strain evidence="1 2">JCM17730</strain>
    </source>
</reference>
<dbReference type="InterPro" id="IPR015946">
    <property type="entry name" value="KH_dom-like_a/b"/>
</dbReference>
<name>A0A5P1R8P3_9GAMM</name>
<dbReference type="Proteomes" id="UP000324760">
    <property type="component" value="Chromosome"/>
</dbReference>
<dbReference type="RefSeq" id="WP_138986376.1">
    <property type="nucleotide sequence ID" value="NZ_CP043869.1"/>
</dbReference>
<dbReference type="EMBL" id="CP043869">
    <property type="protein sequence ID" value="QEQ95672.1"/>
    <property type="molecule type" value="Genomic_DNA"/>
</dbReference>
<gene>
    <name evidence="1" type="ORF">F0U83_02550</name>
</gene>
<dbReference type="InterPro" id="IPR036102">
    <property type="entry name" value="OsmC/Ohrsf"/>
</dbReference>
<dbReference type="KEGG" id="ncu:F0U83_02550"/>
<evidence type="ECO:0000313" key="2">
    <source>
        <dbReference type="Proteomes" id="UP000324760"/>
    </source>
</evidence>
<accession>A0A5P1R8P3</accession>
<dbReference type="AlphaFoldDB" id="A0A5P1R8P3"/>
<dbReference type="InterPro" id="IPR052924">
    <property type="entry name" value="OsmC/Ohr_hydroprdx_reductase"/>
</dbReference>
<organism evidence="1 2">
    <name type="scientific">Neptunomonas concharum</name>
    <dbReference type="NCBI Taxonomy" id="1031538"/>
    <lineage>
        <taxon>Bacteria</taxon>
        <taxon>Pseudomonadati</taxon>
        <taxon>Pseudomonadota</taxon>
        <taxon>Gammaproteobacteria</taxon>
        <taxon>Oceanospirillales</taxon>
        <taxon>Oceanospirillaceae</taxon>
        <taxon>Neptunomonas</taxon>
    </lineage>
</organism>
<dbReference type="PANTHER" id="PTHR35368">
    <property type="entry name" value="HYDROPEROXIDE REDUCTASE"/>
    <property type="match status" value="1"/>
</dbReference>
<evidence type="ECO:0000313" key="1">
    <source>
        <dbReference type="EMBL" id="QEQ95672.1"/>
    </source>
</evidence>
<dbReference type="OrthoDB" id="9789573at2"/>